<feature type="compositionally biased region" description="Pro residues" evidence="1">
    <location>
        <begin position="229"/>
        <end position="238"/>
    </location>
</feature>
<accession>A0A553I2R2</accession>
<evidence type="ECO:0000313" key="3">
    <source>
        <dbReference type="Proteomes" id="UP000319160"/>
    </source>
</evidence>
<organism evidence="2 3">
    <name type="scientific">Xylaria flabelliformis</name>
    <dbReference type="NCBI Taxonomy" id="2512241"/>
    <lineage>
        <taxon>Eukaryota</taxon>
        <taxon>Fungi</taxon>
        <taxon>Dikarya</taxon>
        <taxon>Ascomycota</taxon>
        <taxon>Pezizomycotina</taxon>
        <taxon>Sordariomycetes</taxon>
        <taxon>Xylariomycetidae</taxon>
        <taxon>Xylariales</taxon>
        <taxon>Xylariaceae</taxon>
        <taxon>Xylaria</taxon>
    </lineage>
</organism>
<dbReference type="EMBL" id="VFLP01000022">
    <property type="protein sequence ID" value="TRX94481.1"/>
    <property type="molecule type" value="Genomic_DNA"/>
</dbReference>
<feature type="compositionally biased region" description="Polar residues" evidence="1">
    <location>
        <begin position="127"/>
        <end position="136"/>
    </location>
</feature>
<name>A0A553I2R2_9PEZI</name>
<feature type="compositionally biased region" description="Polar residues" evidence="1">
    <location>
        <begin position="84"/>
        <end position="109"/>
    </location>
</feature>
<keyword evidence="3" id="KW-1185">Reference proteome</keyword>
<feature type="compositionally biased region" description="Polar residues" evidence="1">
    <location>
        <begin position="258"/>
        <end position="279"/>
    </location>
</feature>
<feature type="compositionally biased region" description="Low complexity" evidence="1">
    <location>
        <begin position="181"/>
        <end position="190"/>
    </location>
</feature>
<gene>
    <name evidence="2" type="ORF">FHL15_004636</name>
</gene>
<feature type="compositionally biased region" description="Pro residues" evidence="1">
    <location>
        <begin position="170"/>
        <end position="180"/>
    </location>
</feature>
<feature type="region of interest" description="Disordered" evidence="1">
    <location>
        <begin position="1"/>
        <end position="326"/>
    </location>
</feature>
<feature type="compositionally biased region" description="Basic and acidic residues" evidence="1">
    <location>
        <begin position="7"/>
        <end position="17"/>
    </location>
</feature>
<dbReference type="Proteomes" id="UP000319160">
    <property type="component" value="Unassembled WGS sequence"/>
</dbReference>
<dbReference type="AlphaFoldDB" id="A0A553I2R2"/>
<sequence length="326" mass="33454">MSSGWKDVVKNGWHPEKSGSTLKSQVKGLVGRGDSSSSSPREHVAAPRASLRDPSSFGPPPKHVAAYGRTSTTQIQPTAGAATPSYTPPQSSVADPIASQTYGSRQPYQAQHVVEEESPAEPRPYRVNTTGLSTSHLPPPPTRSSGVGGRTSSPAPMATTQTASVTAKPRAPPSLPPRLPPRSGNNSPSPTITSEQAAIQGHLNQGAIDRLGAAGISVPGFGIGGGGTPPLPRGPPSQAPGYGQVDDLQARFARMGAPSSSAQASSNETAVVSGTQQRPAGQAPSLLGKKKPPPPPKPKKPELPGTRAESADAPPPIPLATRPRFD</sequence>
<comment type="caution">
    <text evidence="2">The sequence shown here is derived from an EMBL/GenBank/DDBJ whole genome shotgun (WGS) entry which is preliminary data.</text>
</comment>
<evidence type="ECO:0000256" key="1">
    <source>
        <dbReference type="SAM" id="MobiDB-lite"/>
    </source>
</evidence>
<proteinExistence type="predicted"/>
<reference evidence="3" key="1">
    <citation type="submission" date="2019-06" db="EMBL/GenBank/DDBJ databases">
        <title>Draft genome sequence of the griseofulvin-producing fungus Xylaria cubensis strain G536.</title>
        <authorList>
            <person name="Mead M.E."/>
            <person name="Raja H.A."/>
            <person name="Steenwyk J.L."/>
            <person name="Knowles S.L."/>
            <person name="Oberlies N.H."/>
            <person name="Rokas A."/>
        </authorList>
    </citation>
    <scope>NUCLEOTIDE SEQUENCE [LARGE SCALE GENOMIC DNA]</scope>
    <source>
        <strain evidence="3">G536</strain>
    </source>
</reference>
<evidence type="ECO:0000313" key="2">
    <source>
        <dbReference type="EMBL" id="TRX94481.1"/>
    </source>
</evidence>
<protein>
    <submittedName>
        <fullName evidence="2">Uncharacterized protein</fullName>
    </submittedName>
</protein>
<dbReference type="OrthoDB" id="3357271at2759"/>
<dbReference type="STRING" id="2512241.A0A553I2R2"/>